<proteinExistence type="predicted"/>
<keyword evidence="3" id="KW-0378">Hydrolase</keyword>
<feature type="chain" id="PRO_5046301144" evidence="1">
    <location>
        <begin position="23"/>
        <end position="289"/>
    </location>
</feature>
<dbReference type="InterPro" id="IPR050261">
    <property type="entry name" value="FrsA_esterase"/>
</dbReference>
<sequence>MKRFTILTLTVCLSFVCLISCKQQESSKTETSEESVTKVSKEPDSKTIQVKGEEVTYASDSTNLKGYIAFNENNKEKRPGILVIHEWWGHNEYVRERADMLASLGYTAIAIDMYGDGKLAEHPDDAGKFAGNVMKNLPEAKARFNAAIDLLKKHESVDGEKIAAIGYCFGGSVALTMANSGADLDAVAAFHSGVSLPIMPNDKLKARVLVCNGADDPFIKEETVTVFKNAMDSIGATYEYISYPGVKHSFTSKTADENAEKFNLPLAYDAEADEKSWNSLQELLTETFK</sequence>
<dbReference type="PANTHER" id="PTHR22946">
    <property type="entry name" value="DIENELACTONE HYDROLASE DOMAIN-CONTAINING PROTEIN-RELATED"/>
    <property type="match status" value="1"/>
</dbReference>
<dbReference type="InterPro" id="IPR002925">
    <property type="entry name" value="Dienelactn_hydro"/>
</dbReference>
<dbReference type="SUPFAM" id="SSF53474">
    <property type="entry name" value="alpha/beta-Hydrolases"/>
    <property type="match status" value="1"/>
</dbReference>
<dbReference type="PANTHER" id="PTHR22946:SF0">
    <property type="entry name" value="DIENELACTONE HYDROLASE DOMAIN-CONTAINING PROTEIN"/>
    <property type="match status" value="1"/>
</dbReference>
<evidence type="ECO:0000313" key="3">
    <source>
        <dbReference type="EMBL" id="GAA0721272.1"/>
    </source>
</evidence>
<evidence type="ECO:0000259" key="2">
    <source>
        <dbReference type="Pfam" id="PF01738"/>
    </source>
</evidence>
<feature type="signal peptide" evidence="1">
    <location>
        <begin position="1"/>
        <end position="22"/>
    </location>
</feature>
<dbReference type="InterPro" id="IPR029058">
    <property type="entry name" value="AB_hydrolase_fold"/>
</dbReference>
<accession>A0ABP3U326</accession>
<protein>
    <submittedName>
        <fullName evidence="3">Dienelactone hydrolase family protein</fullName>
    </submittedName>
</protein>
<gene>
    <name evidence="3" type="ORF">GCM10009430_22350</name>
</gene>
<evidence type="ECO:0000256" key="1">
    <source>
        <dbReference type="SAM" id="SignalP"/>
    </source>
</evidence>
<keyword evidence="1" id="KW-0732">Signal</keyword>
<feature type="domain" description="Dienelactone hydrolase" evidence="2">
    <location>
        <begin position="65"/>
        <end position="286"/>
    </location>
</feature>
<keyword evidence="4" id="KW-1185">Reference proteome</keyword>
<dbReference type="GO" id="GO:0016787">
    <property type="term" value="F:hydrolase activity"/>
    <property type="evidence" value="ECO:0007669"/>
    <property type="project" value="UniProtKB-KW"/>
</dbReference>
<comment type="caution">
    <text evidence="3">The sequence shown here is derived from an EMBL/GenBank/DDBJ whole genome shotgun (WGS) entry which is preliminary data.</text>
</comment>
<dbReference type="Proteomes" id="UP001501758">
    <property type="component" value="Unassembled WGS sequence"/>
</dbReference>
<evidence type="ECO:0000313" key="4">
    <source>
        <dbReference type="Proteomes" id="UP001501758"/>
    </source>
</evidence>
<reference evidence="4" key="1">
    <citation type="journal article" date="2019" name="Int. J. Syst. Evol. Microbiol.">
        <title>The Global Catalogue of Microorganisms (GCM) 10K type strain sequencing project: providing services to taxonomists for standard genome sequencing and annotation.</title>
        <authorList>
            <consortium name="The Broad Institute Genomics Platform"/>
            <consortium name="The Broad Institute Genome Sequencing Center for Infectious Disease"/>
            <person name="Wu L."/>
            <person name="Ma J."/>
        </authorList>
    </citation>
    <scope>NUCLEOTIDE SEQUENCE [LARGE SCALE GENOMIC DNA]</scope>
    <source>
        <strain evidence="4">JCM 15974</strain>
    </source>
</reference>
<organism evidence="3 4">
    <name type="scientific">Aquimarina litoralis</name>
    <dbReference type="NCBI Taxonomy" id="584605"/>
    <lineage>
        <taxon>Bacteria</taxon>
        <taxon>Pseudomonadati</taxon>
        <taxon>Bacteroidota</taxon>
        <taxon>Flavobacteriia</taxon>
        <taxon>Flavobacteriales</taxon>
        <taxon>Flavobacteriaceae</taxon>
        <taxon>Aquimarina</taxon>
    </lineage>
</organism>
<dbReference type="EMBL" id="BAAAGE010000002">
    <property type="protein sequence ID" value="GAA0721272.1"/>
    <property type="molecule type" value="Genomic_DNA"/>
</dbReference>
<dbReference type="RefSeq" id="WP_343912394.1">
    <property type="nucleotide sequence ID" value="NZ_BAAAGE010000002.1"/>
</dbReference>
<dbReference type="Gene3D" id="3.40.50.1820">
    <property type="entry name" value="alpha/beta hydrolase"/>
    <property type="match status" value="1"/>
</dbReference>
<dbReference type="Pfam" id="PF01738">
    <property type="entry name" value="DLH"/>
    <property type="match status" value="1"/>
</dbReference>
<name>A0ABP3U326_9FLAO</name>